<protein>
    <submittedName>
        <fullName evidence="1">Uncharacterized protein</fullName>
    </submittedName>
</protein>
<name>A0ABW9JCA1_9SPHI</name>
<organism evidence="1 2">
    <name type="scientific">Pedobacter helvus</name>
    <dbReference type="NCBI Taxonomy" id="2563444"/>
    <lineage>
        <taxon>Bacteria</taxon>
        <taxon>Pseudomonadati</taxon>
        <taxon>Bacteroidota</taxon>
        <taxon>Sphingobacteriia</taxon>
        <taxon>Sphingobacteriales</taxon>
        <taxon>Sphingobacteriaceae</taxon>
        <taxon>Pedobacter</taxon>
    </lineage>
</organism>
<reference evidence="1 2" key="1">
    <citation type="submission" date="2024-12" db="EMBL/GenBank/DDBJ databases">
        <authorList>
            <person name="Hu S."/>
        </authorList>
    </citation>
    <scope>NUCLEOTIDE SEQUENCE [LARGE SCALE GENOMIC DNA]</scope>
    <source>
        <strain evidence="1 2">P-25</strain>
    </source>
</reference>
<accession>A0ABW9JCA1</accession>
<dbReference type="RefSeq" id="WP_171046872.1">
    <property type="nucleotide sequence ID" value="NZ_SRMP02000001.1"/>
</dbReference>
<evidence type="ECO:0000313" key="1">
    <source>
        <dbReference type="EMBL" id="MFN0289940.1"/>
    </source>
</evidence>
<sequence>MASSFLKTHITILLLFNCTASVKLFAQEKQLINLLNNKLQKELKSQNDTLNYEGKKFEIVNGYSIKDSILTMPVTNDKGEVVQIVQTNLKILTLEVRKKQSSNDSTYVEKQEIELNKIIAVSKDINIVFETQPSAVKISRKSENGTTEVNYSDLFFLHLFYEKQNDYLADDIIKAFDKLGVSIKKGRWYD</sequence>
<proteinExistence type="predicted"/>
<comment type="caution">
    <text evidence="1">The sequence shown here is derived from an EMBL/GenBank/DDBJ whole genome shotgun (WGS) entry which is preliminary data.</text>
</comment>
<dbReference type="EMBL" id="SRMP02000001">
    <property type="protein sequence ID" value="MFN0289940.1"/>
    <property type="molecule type" value="Genomic_DNA"/>
</dbReference>
<keyword evidence="2" id="KW-1185">Reference proteome</keyword>
<dbReference type="Proteomes" id="UP001517367">
    <property type="component" value="Unassembled WGS sequence"/>
</dbReference>
<evidence type="ECO:0000313" key="2">
    <source>
        <dbReference type="Proteomes" id="UP001517367"/>
    </source>
</evidence>
<gene>
    <name evidence="1" type="ORF">E5L68_000970</name>
</gene>